<name>A0A225STL6_9BURK</name>
<dbReference type="Gene3D" id="1.10.10.60">
    <property type="entry name" value="Homeodomain-like"/>
    <property type="match status" value="1"/>
</dbReference>
<keyword evidence="2" id="KW-0238">DNA-binding</keyword>
<dbReference type="RefSeq" id="WP_088755728.1">
    <property type="nucleotide sequence ID" value="NZ_NJGV01000011.1"/>
</dbReference>
<dbReference type="InterPro" id="IPR037923">
    <property type="entry name" value="HTH-like"/>
</dbReference>
<dbReference type="GO" id="GO:0003700">
    <property type="term" value="F:DNA-binding transcription factor activity"/>
    <property type="evidence" value="ECO:0007669"/>
    <property type="project" value="InterPro"/>
</dbReference>
<dbReference type="InterPro" id="IPR050204">
    <property type="entry name" value="AraC_XylS_family_regulators"/>
</dbReference>
<dbReference type="PANTHER" id="PTHR46796:SF2">
    <property type="entry name" value="TRANSCRIPTIONAL REGULATORY PROTEIN"/>
    <property type="match status" value="1"/>
</dbReference>
<dbReference type="Pfam" id="PF02311">
    <property type="entry name" value="AraC_binding"/>
    <property type="match status" value="1"/>
</dbReference>
<keyword evidence="1" id="KW-0805">Transcription regulation</keyword>
<feature type="domain" description="HTH araC/xylS-type" evidence="4">
    <location>
        <begin position="172"/>
        <end position="269"/>
    </location>
</feature>
<dbReference type="PANTHER" id="PTHR46796">
    <property type="entry name" value="HTH-TYPE TRANSCRIPTIONAL ACTIVATOR RHAS-RELATED"/>
    <property type="match status" value="1"/>
</dbReference>
<dbReference type="PROSITE" id="PS01124">
    <property type="entry name" value="HTH_ARAC_FAMILY_2"/>
    <property type="match status" value="1"/>
</dbReference>
<sequence length="269" mass="30144">MPPSPHFWRPPALPFFEGRRATGSLSCYAPHTHDSFSIGIVDAGHSIFTLADRSEPIFPGDVILVRAGDVHSCNPADLQRWSYRMFHLDTNWLAALLAQTPATCGLLARMPSQVVRSPEALQWLDRMTHALEHGHPDLQREVIRCLQHVMRACADACAPARHGDAPEDDGLQRAHDFLLAHCRDRVSLATLAELAGTSRYQVIRQFRRRFGLTPHALQLDMKIRQARTLLQQGASTVHAALDTGFADQSHFHRAFKSRVAATPLQYRRA</sequence>
<dbReference type="GO" id="GO:0043565">
    <property type="term" value="F:sequence-specific DNA binding"/>
    <property type="evidence" value="ECO:0007669"/>
    <property type="project" value="InterPro"/>
</dbReference>
<evidence type="ECO:0000313" key="5">
    <source>
        <dbReference type="EMBL" id="OWY34133.1"/>
    </source>
</evidence>
<dbReference type="InterPro" id="IPR018060">
    <property type="entry name" value="HTH_AraC"/>
</dbReference>
<dbReference type="InterPro" id="IPR003313">
    <property type="entry name" value="AraC-bd"/>
</dbReference>
<dbReference type="InterPro" id="IPR014710">
    <property type="entry name" value="RmlC-like_jellyroll"/>
</dbReference>
<dbReference type="Gene3D" id="2.60.120.10">
    <property type="entry name" value="Jelly Rolls"/>
    <property type="match status" value="1"/>
</dbReference>
<evidence type="ECO:0000256" key="2">
    <source>
        <dbReference type="ARBA" id="ARBA00023125"/>
    </source>
</evidence>
<reference evidence="5 6" key="1">
    <citation type="journal article" date="2010" name="Int. J. Syst. Evol. Microbiol.">
        <title>Reclassification of Herbaspirillum putei as a later heterotypic synonym of Herbaspirillum huttiense, with the description of H. huttiense subsp. huttiense subsp. nov. and H. huttiense subsp. putei subsp. nov., comb. nov., and description of Herbaspirillum aquaticum sp. nov.</title>
        <authorList>
            <person name="Dobritsa A.P."/>
            <person name="Reddy M.C."/>
            <person name="Samadpour M."/>
        </authorList>
    </citation>
    <scope>NUCLEOTIDE SEQUENCE [LARGE SCALE GENOMIC DNA]</scope>
    <source>
        <strain evidence="5 6">IEH 4430</strain>
    </source>
</reference>
<evidence type="ECO:0000256" key="1">
    <source>
        <dbReference type="ARBA" id="ARBA00023015"/>
    </source>
</evidence>
<comment type="caution">
    <text evidence="5">The sequence shown here is derived from an EMBL/GenBank/DDBJ whole genome shotgun (WGS) entry which is preliminary data.</text>
</comment>
<protein>
    <submittedName>
        <fullName evidence="5">AraC family transcriptional regulator</fullName>
    </submittedName>
</protein>
<proteinExistence type="predicted"/>
<dbReference type="Pfam" id="PF12833">
    <property type="entry name" value="HTH_18"/>
    <property type="match status" value="1"/>
</dbReference>
<dbReference type="AlphaFoldDB" id="A0A225STL6"/>
<evidence type="ECO:0000259" key="4">
    <source>
        <dbReference type="PROSITE" id="PS01124"/>
    </source>
</evidence>
<evidence type="ECO:0000256" key="3">
    <source>
        <dbReference type="ARBA" id="ARBA00023163"/>
    </source>
</evidence>
<dbReference type="SMART" id="SM00342">
    <property type="entry name" value="HTH_ARAC"/>
    <property type="match status" value="1"/>
</dbReference>
<dbReference type="SUPFAM" id="SSF51215">
    <property type="entry name" value="Regulatory protein AraC"/>
    <property type="match status" value="1"/>
</dbReference>
<dbReference type="EMBL" id="NJGV01000011">
    <property type="protein sequence ID" value="OWY34133.1"/>
    <property type="molecule type" value="Genomic_DNA"/>
</dbReference>
<dbReference type="InterPro" id="IPR009057">
    <property type="entry name" value="Homeodomain-like_sf"/>
</dbReference>
<keyword evidence="3" id="KW-0804">Transcription</keyword>
<organism evidence="5 6">
    <name type="scientific">Herbaspirillum aquaticum</name>
    <dbReference type="NCBI Taxonomy" id="568783"/>
    <lineage>
        <taxon>Bacteria</taxon>
        <taxon>Pseudomonadati</taxon>
        <taxon>Pseudomonadota</taxon>
        <taxon>Betaproteobacteria</taxon>
        <taxon>Burkholderiales</taxon>
        <taxon>Oxalobacteraceae</taxon>
        <taxon>Herbaspirillum</taxon>
    </lineage>
</organism>
<accession>A0A225STL6</accession>
<dbReference type="SUPFAM" id="SSF46689">
    <property type="entry name" value="Homeodomain-like"/>
    <property type="match status" value="2"/>
</dbReference>
<dbReference type="Proteomes" id="UP000214747">
    <property type="component" value="Unassembled WGS sequence"/>
</dbReference>
<gene>
    <name evidence="5" type="ORF">CEJ45_14195</name>
</gene>
<evidence type="ECO:0000313" key="6">
    <source>
        <dbReference type="Proteomes" id="UP000214747"/>
    </source>
</evidence>
<keyword evidence="6" id="KW-1185">Reference proteome</keyword>